<organism evidence="7">
    <name type="scientific">Ananas comosus var. bracteatus</name>
    <name type="common">red pineapple</name>
    <dbReference type="NCBI Taxonomy" id="296719"/>
    <lineage>
        <taxon>Eukaryota</taxon>
        <taxon>Viridiplantae</taxon>
        <taxon>Streptophyta</taxon>
        <taxon>Embryophyta</taxon>
        <taxon>Tracheophyta</taxon>
        <taxon>Spermatophyta</taxon>
        <taxon>Magnoliopsida</taxon>
        <taxon>Liliopsida</taxon>
        <taxon>Poales</taxon>
        <taxon>Bromeliaceae</taxon>
        <taxon>Bromelioideae</taxon>
        <taxon>Ananas</taxon>
    </lineage>
</organism>
<dbReference type="PANTHER" id="PTHR33541:SF28">
    <property type="entry name" value="PROTEIN BIG GRAIN 1-LIKE A"/>
    <property type="match status" value="1"/>
</dbReference>
<evidence type="ECO:0000256" key="3">
    <source>
        <dbReference type="ARBA" id="ARBA00022448"/>
    </source>
</evidence>
<dbReference type="GO" id="GO:0005886">
    <property type="term" value="C:plasma membrane"/>
    <property type="evidence" value="ECO:0007669"/>
    <property type="project" value="UniProtKB-SubCell"/>
</dbReference>
<keyword evidence="4" id="KW-1003">Cell membrane</keyword>
<protein>
    <submittedName>
        <fullName evidence="7">Uncharacterized protein</fullName>
    </submittedName>
</protein>
<evidence type="ECO:0000313" key="7">
    <source>
        <dbReference type="EMBL" id="CAD1824833.1"/>
    </source>
</evidence>
<comment type="subcellular location">
    <subcellularLocation>
        <location evidence="1">Cell membrane</location>
    </subcellularLocation>
</comment>
<evidence type="ECO:0000256" key="2">
    <source>
        <dbReference type="ARBA" id="ARBA00010067"/>
    </source>
</evidence>
<keyword evidence="6" id="KW-0927">Auxin signaling pathway</keyword>
<reference evidence="7" key="1">
    <citation type="submission" date="2020-07" db="EMBL/GenBank/DDBJ databases">
        <authorList>
            <person name="Lin J."/>
        </authorList>
    </citation>
    <scope>NUCLEOTIDE SEQUENCE</scope>
</reference>
<comment type="similarity">
    <text evidence="2">Belongs to the BIG GRAIN 1 (BG1) plant protein family.</text>
</comment>
<evidence type="ECO:0000256" key="5">
    <source>
        <dbReference type="ARBA" id="ARBA00023136"/>
    </source>
</evidence>
<dbReference type="EMBL" id="LR862144">
    <property type="protein sequence ID" value="CAD1824833.1"/>
    <property type="molecule type" value="Genomic_DNA"/>
</dbReference>
<evidence type="ECO:0000256" key="6">
    <source>
        <dbReference type="ARBA" id="ARBA00023294"/>
    </source>
</evidence>
<dbReference type="AlphaFoldDB" id="A0A6V7P1Y2"/>
<gene>
    <name evidence="7" type="ORF">CB5_LOCUS8044</name>
</gene>
<dbReference type="PANTHER" id="PTHR33541">
    <property type="entry name" value="PROTEIN BIG GRAIN 1-LIKE A-RELATED"/>
    <property type="match status" value="1"/>
</dbReference>
<sequence length="206" mass="22755">MSRCVPGHFSGPDGVPVRFSGLPASYGNRYWETDLRGIALLLAFIGLRYPLGGETCLHVLTSPTIFQVLQVMSSGTRRELKQNLIRLHITDINTGHKVRHNSDTTTWDLLKTSAGEDRHTCGHRRVHNGDRAAVEARRVERLLQGFEEEKEDRRGSDASSDLFELETLIAIGGVGGGGFGDELSVYETTTTRRSTNDAIARHGLIL</sequence>
<keyword evidence="3" id="KW-0813">Transport</keyword>
<accession>A0A6V7P1Y2</accession>
<evidence type="ECO:0000256" key="1">
    <source>
        <dbReference type="ARBA" id="ARBA00004236"/>
    </source>
</evidence>
<keyword evidence="5" id="KW-0472">Membrane</keyword>
<proteinExistence type="inferred from homology"/>
<evidence type="ECO:0000256" key="4">
    <source>
        <dbReference type="ARBA" id="ARBA00022475"/>
    </source>
</evidence>
<name>A0A6V7P1Y2_ANACO</name>
<dbReference type="GO" id="GO:0009734">
    <property type="term" value="P:auxin-activated signaling pathway"/>
    <property type="evidence" value="ECO:0007669"/>
    <property type="project" value="UniProtKB-KW"/>
</dbReference>
<dbReference type="InterPro" id="IPR039621">
    <property type="entry name" value="BG1-like"/>
</dbReference>